<dbReference type="OrthoDB" id="8954335at2759"/>
<dbReference type="Pfam" id="PF01926">
    <property type="entry name" value="MMR_HSR1"/>
    <property type="match status" value="1"/>
</dbReference>
<evidence type="ECO:0000313" key="4">
    <source>
        <dbReference type="EMBL" id="KAF2680395.1"/>
    </source>
</evidence>
<gene>
    <name evidence="4" type="ORF">K458DRAFT_479944</name>
</gene>
<feature type="compositionally biased region" description="Polar residues" evidence="2">
    <location>
        <begin position="15"/>
        <end position="29"/>
    </location>
</feature>
<feature type="coiled-coil region" evidence="1">
    <location>
        <begin position="253"/>
        <end position="388"/>
    </location>
</feature>
<keyword evidence="1" id="KW-0175">Coiled coil</keyword>
<reference evidence="4" key="1">
    <citation type="journal article" date="2020" name="Stud. Mycol.">
        <title>101 Dothideomycetes genomes: a test case for predicting lifestyles and emergence of pathogens.</title>
        <authorList>
            <person name="Haridas S."/>
            <person name="Albert R."/>
            <person name="Binder M."/>
            <person name="Bloem J."/>
            <person name="Labutti K."/>
            <person name="Salamov A."/>
            <person name="Andreopoulos B."/>
            <person name="Baker S."/>
            <person name="Barry K."/>
            <person name="Bills G."/>
            <person name="Bluhm B."/>
            <person name="Cannon C."/>
            <person name="Castanera R."/>
            <person name="Culley D."/>
            <person name="Daum C."/>
            <person name="Ezra D."/>
            <person name="Gonzalez J."/>
            <person name="Henrissat B."/>
            <person name="Kuo A."/>
            <person name="Liang C."/>
            <person name="Lipzen A."/>
            <person name="Lutzoni F."/>
            <person name="Magnuson J."/>
            <person name="Mondo S."/>
            <person name="Nolan M."/>
            <person name="Ohm R."/>
            <person name="Pangilinan J."/>
            <person name="Park H.-J."/>
            <person name="Ramirez L."/>
            <person name="Alfaro M."/>
            <person name="Sun H."/>
            <person name="Tritt A."/>
            <person name="Yoshinaga Y."/>
            <person name="Zwiers L.-H."/>
            <person name="Turgeon B."/>
            <person name="Goodwin S."/>
            <person name="Spatafora J."/>
            <person name="Crous P."/>
            <person name="Grigoriev I."/>
        </authorList>
    </citation>
    <scope>NUCLEOTIDE SEQUENCE</scope>
    <source>
        <strain evidence="4">CBS 122367</strain>
    </source>
</reference>
<dbReference type="InterPro" id="IPR006073">
    <property type="entry name" value="GTP-bd"/>
</dbReference>
<evidence type="ECO:0000256" key="1">
    <source>
        <dbReference type="SAM" id="Coils"/>
    </source>
</evidence>
<dbReference type="SUPFAM" id="SSF52540">
    <property type="entry name" value="P-loop containing nucleoside triphosphate hydrolases"/>
    <property type="match status" value="1"/>
</dbReference>
<feature type="domain" description="G" evidence="3">
    <location>
        <begin position="43"/>
        <end position="105"/>
    </location>
</feature>
<evidence type="ECO:0000313" key="5">
    <source>
        <dbReference type="Proteomes" id="UP000799291"/>
    </source>
</evidence>
<keyword evidence="5" id="KW-1185">Reference proteome</keyword>
<evidence type="ECO:0000259" key="3">
    <source>
        <dbReference type="Pfam" id="PF01926"/>
    </source>
</evidence>
<dbReference type="GO" id="GO:0005525">
    <property type="term" value="F:GTP binding"/>
    <property type="evidence" value="ECO:0007669"/>
    <property type="project" value="InterPro"/>
</dbReference>
<feature type="region of interest" description="Disordered" evidence="2">
    <location>
        <begin position="1"/>
        <end position="29"/>
    </location>
</feature>
<dbReference type="InterPro" id="IPR027417">
    <property type="entry name" value="P-loop_NTPase"/>
</dbReference>
<dbReference type="CDD" id="cd00882">
    <property type="entry name" value="Ras_like_GTPase"/>
    <property type="match status" value="1"/>
</dbReference>
<sequence length="414" mass="47931">MYSQQNGDRIPGSYPRTQDLSPPQTRSRRTILNPNRKIEDIYIAVMGVTGAGKSSFIELCTGQKLGIGEGLRSHTQEVGEFAFMFKPNLRVHLVDTPGFDDTDRKDTDVLRDVAGWLGVSYKNRIRLSGMIYLHRIIDVRMQGTAKRNLFMFQKLCGPECFGQIVLATTMWSLVPPDLGAQRERELIKTEDFWGYMYQNGSQIMRHKDQTDRSSALAILDTVIRNRREVTLRIQREMGDGLELEQTGAGRQLNADIIEEREKHRKEMADLQRDKEEALAMANQEAAEQIARLQSDLAKKIQDGEESQKRLRIDLEKLQAEREEEMAKLLAEIQEQHKKLKAQEEEYHRLKASNQTHATEWQDKMRQVEENMQKEKARFESQLAAMTQKKSGVMTEFGEWLQQKWDDVCDFFESL</sequence>
<protein>
    <recommendedName>
        <fullName evidence="3">G domain-containing protein</fullName>
    </recommendedName>
</protein>
<accession>A0A6G1IQG6</accession>
<dbReference type="AlphaFoldDB" id="A0A6G1IQG6"/>
<proteinExistence type="predicted"/>
<dbReference type="Proteomes" id="UP000799291">
    <property type="component" value="Unassembled WGS sequence"/>
</dbReference>
<organism evidence="4 5">
    <name type="scientific">Lentithecium fluviatile CBS 122367</name>
    <dbReference type="NCBI Taxonomy" id="1168545"/>
    <lineage>
        <taxon>Eukaryota</taxon>
        <taxon>Fungi</taxon>
        <taxon>Dikarya</taxon>
        <taxon>Ascomycota</taxon>
        <taxon>Pezizomycotina</taxon>
        <taxon>Dothideomycetes</taxon>
        <taxon>Pleosporomycetidae</taxon>
        <taxon>Pleosporales</taxon>
        <taxon>Massarineae</taxon>
        <taxon>Lentitheciaceae</taxon>
        <taxon>Lentithecium</taxon>
    </lineage>
</organism>
<name>A0A6G1IQG6_9PLEO</name>
<evidence type="ECO:0000256" key="2">
    <source>
        <dbReference type="SAM" id="MobiDB-lite"/>
    </source>
</evidence>
<dbReference type="Gene3D" id="3.40.50.300">
    <property type="entry name" value="P-loop containing nucleotide triphosphate hydrolases"/>
    <property type="match status" value="1"/>
</dbReference>
<dbReference type="EMBL" id="MU005597">
    <property type="protein sequence ID" value="KAF2680395.1"/>
    <property type="molecule type" value="Genomic_DNA"/>
</dbReference>